<organism evidence="4 5">
    <name type="scientific">Salinadaptatus halalkaliphilus</name>
    <dbReference type="NCBI Taxonomy" id="2419781"/>
    <lineage>
        <taxon>Archaea</taxon>
        <taxon>Methanobacteriati</taxon>
        <taxon>Methanobacteriota</taxon>
        <taxon>Stenosarchaea group</taxon>
        <taxon>Halobacteria</taxon>
        <taxon>Halobacteriales</taxon>
        <taxon>Natrialbaceae</taxon>
        <taxon>Salinadaptatus</taxon>
    </lineage>
</organism>
<sequence length="324" mass="33838">MSRRHQLGRALIALGGIVAVAIAAATLHSPVELGDSGDGSGLGTGDGDGVGSGVQPPPQEPTGGIQLPAFLEYLGYVLLSVLAIALVWYLLAHRRRAVKLIAVCLLATVLVAAIVEFLPPIADTQPLSPGPEGILGEGGSSGSDGTETTPISVSPLLIGLALIAAIFVGGVLFTRGRDGASAIDDDPDSPESVTTDSDVAAVATAAGNAADRLEDGTDVDNEVYRAWREMTALLSVDRPASTTPREFADAAVAAGLDHDDVEALTRLFEDARYGDLETTPEMERRASAVFRRIEAADADRDWQSKETTGRDDRGDRASTEDRVR</sequence>
<dbReference type="AlphaFoldDB" id="A0A4S3THG0"/>
<feature type="compositionally biased region" description="Gly residues" evidence="1">
    <location>
        <begin position="36"/>
        <end position="52"/>
    </location>
</feature>
<evidence type="ECO:0000256" key="1">
    <source>
        <dbReference type="SAM" id="MobiDB-lite"/>
    </source>
</evidence>
<feature type="transmembrane region" description="Helical" evidence="2">
    <location>
        <begin position="7"/>
        <end position="27"/>
    </location>
</feature>
<dbReference type="Pfam" id="PF13559">
    <property type="entry name" value="DUF4129"/>
    <property type="match status" value="1"/>
</dbReference>
<dbReference type="InterPro" id="IPR025403">
    <property type="entry name" value="TgpA-like_C"/>
</dbReference>
<evidence type="ECO:0000313" key="4">
    <source>
        <dbReference type="EMBL" id="THE63346.1"/>
    </source>
</evidence>
<feature type="region of interest" description="Disordered" evidence="1">
    <location>
        <begin position="126"/>
        <end position="147"/>
    </location>
</feature>
<proteinExistence type="predicted"/>
<feature type="domain" description="Protein-glutamine gamma-glutamyltransferase-like C-terminal" evidence="3">
    <location>
        <begin position="224"/>
        <end position="289"/>
    </location>
</feature>
<keyword evidence="2" id="KW-0472">Membrane</keyword>
<feature type="transmembrane region" description="Helical" evidence="2">
    <location>
        <begin position="98"/>
        <end position="118"/>
    </location>
</feature>
<feature type="transmembrane region" description="Helical" evidence="2">
    <location>
        <begin position="73"/>
        <end position="91"/>
    </location>
</feature>
<keyword evidence="5" id="KW-1185">Reference proteome</keyword>
<protein>
    <submittedName>
        <fullName evidence="4">DUF4129 domain-containing protein</fullName>
    </submittedName>
</protein>
<evidence type="ECO:0000256" key="2">
    <source>
        <dbReference type="SAM" id="Phobius"/>
    </source>
</evidence>
<keyword evidence="2" id="KW-1133">Transmembrane helix</keyword>
<feature type="region of interest" description="Disordered" evidence="1">
    <location>
        <begin position="297"/>
        <end position="324"/>
    </location>
</feature>
<feature type="region of interest" description="Disordered" evidence="1">
    <location>
        <begin position="36"/>
        <end position="61"/>
    </location>
</feature>
<reference evidence="4 5" key="1">
    <citation type="submission" date="2018-10" db="EMBL/GenBank/DDBJ databases">
        <title>Natronolimnobius sp. XQ-INN 246 isolated from Inner Mongolia Autonomous Region of China.</title>
        <authorList>
            <person name="Xue Q."/>
        </authorList>
    </citation>
    <scope>NUCLEOTIDE SEQUENCE [LARGE SCALE GENOMIC DNA]</scope>
    <source>
        <strain evidence="4 5">XQ-INN 246</strain>
    </source>
</reference>
<keyword evidence="2" id="KW-0812">Transmembrane</keyword>
<evidence type="ECO:0000259" key="3">
    <source>
        <dbReference type="Pfam" id="PF13559"/>
    </source>
</evidence>
<name>A0A4S3THG0_9EURY</name>
<feature type="transmembrane region" description="Helical" evidence="2">
    <location>
        <begin position="153"/>
        <end position="173"/>
    </location>
</feature>
<feature type="compositionally biased region" description="Gly residues" evidence="1">
    <location>
        <begin position="133"/>
        <end position="142"/>
    </location>
</feature>
<dbReference type="EMBL" id="RBZW01000066">
    <property type="protein sequence ID" value="THE63346.1"/>
    <property type="molecule type" value="Genomic_DNA"/>
</dbReference>
<accession>A0A4S3THG0</accession>
<comment type="caution">
    <text evidence="4">The sequence shown here is derived from an EMBL/GenBank/DDBJ whole genome shotgun (WGS) entry which is preliminary data.</text>
</comment>
<dbReference type="OrthoDB" id="206550at2157"/>
<dbReference type="RefSeq" id="WP_141466193.1">
    <property type="nucleotide sequence ID" value="NZ_RBZW01000066.1"/>
</dbReference>
<dbReference type="Proteomes" id="UP000318864">
    <property type="component" value="Unassembled WGS sequence"/>
</dbReference>
<evidence type="ECO:0000313" key="5">
    <source>
        <dbReference type="Proteomes" id="UP000318864"/>
    </source>
</evidence>
<gene>
    <name evidence="4" type="ORF">D8Y22_18795</name>
</gene>